<keyword evidence="4 7" id="KW-1133">Transmembrane helix</keyword>
<comment type="subcellular location">
    <subcellularLocation>
        <location evidence="1">Membrane</location>
        <topology evidence="1">Multi-pass membrane protein</topology>
    </subcellularLocation>
</comment>
<protein>
    <submittedName>
        <fullName evidence="9">Cation:proton antiporter</fullName>
    </submittedName>
</protein>
<feature type="transmembrane region" description="Helical" evidence="7">
    <location>
        <begin position="324"/>
        <end position="345"/>
    </location>
</feature>
<dbReference type="Gene3D" id="1.20.1530.20">
    <property type="match status" value="1"/>
</dbReference>
<feature type="transmembrane region" description="Helical" evidence="7">
    <location>
        <begin position="273"/>
        <end position="303"/>
    </location>
</feature>
<dbReference type="InterPro" id="IPR006153">
    <property type="entry name" value="Cation/H_exchanger_TM"/>
</dbReference>
<gene>
    <name evidence="9" type="ORF">ACFOZ5_01205</name>
</gene>
<keyword evidence="3 7" id="KW-0812">Transmembrane</keyword>
<feature type="transmembrane region" description="Helical" evidence="7">
    <location>
        <begin position="150"/>
        <end position="176"/>
    </location>
</feature>
<keyword evidence="5" id="KW-0406">Ion transport</keyword>
<comment type="caution">
    <text evidence="9">The sequence shown here is derived from an EMBL/GenBank/DDBJ whole genome shotgun (WGS) entry which is preliminary data.</text>
</comment>
<name>A0ABV8QBD0_9GAMM</name>
<keyword evidence="6 7" id="KW-0472">Membrane</keyword>
<dbReference type="RefSeq" id="WP_379884875.1">
    <property type="nucleotide sequence ID" value="NZ_JBHSDI010000001.1"/>
</dbReference>
<organism evidence="9 10">
    <name type="scientific">Marinobacter lacisalsi</name>
    <dbReference type="NCBI Taxonomy" id="475979"/>
    <lineage>
        <taxon>Bacteria</taxon>
        <taxon>Pseudomonadati</taxon>
        <taxon>Pseudomonadota</taxon>
        <taxon>Gammaproteobacteria</taxon>
        <taxon>Pseudomonadales</taxon>
        <taxon>Marinobacteraceae</taxon>
        <taxon>Marinobacter</taxon>
    </lineage>
</organism>
<evidence type="ECO:0000256" key="5">
    <source>
        <dbReference type="ARBA" id="ARBA00023065"/>
    </source>
</evidence>
<feature type="domain" description="Cation/H+ exchanger transmembrane" evidence="8">
    <location>
        <begin position="15"/>
        <end position="372"/>
    </location>
</feature>
<keyword evidence="10" id="KW-1185">Reference proteome</keyword>
<feature type="transmembrane region" description="Helical" evidence="7">
    <location>
        <begin position="58"/>
        <end position="78"/>
    </location>
</feature>
<dbReference type="InterPro" id="IPR038770">
    <property type="entry name" value="Na+/solute_symporter_sf"/>
</dbReference>
<reference evidence="10" key="1">
    <citation type="journal article" date="2019" name="Int. J. Syst. Evol. Microbiol.">
        <title>The Global Catalogue of Microorganisms (GCM) 10K type strain sequencing project: providing services to taxonomists for standard genome sequencing and annotation.</title>
        <authorList>
            <consortium name="The Broad Institute Genomics Platform"/>
            <consortium name="The Broad Institute Genome Sequencing Center for Infectious Disease"/>
            <person name="Wu L."/>
            <person name="Ma J."/>
        </authorList>
    </citation>
    <scope>NUCLEOTIDE SEQUENCE [LARGE SCALE GENOMIC DNA]</scope>
    <source>
        <strain evidence="10">CECT 7297</strain>
    </source>
</reference>
<evidence type="ECO:0000313" key="10">
    <source>
        <dbReference type="Proteomes" id="UP001595798"/>
    </source>
</evidence>
<keyword evidence="2" id="KW-0050">Antiport</keyword>
<evidence type="ECO:0000256" key="3">
    <source>
        <dbReference type="ARBA" id="ARBA00022692"/>
    </source>
</evidence>
<feature type="transmembrane region" description="Helical" evidence="7">
    <location>
        <begin position="6"/>
        <end position="24"/>
    </location>
</feature>
<proteinExistence type="predicted"/>
<feature type="transmembrane region" description="Helical" evidence="7">
    <location>
        <begin position="357"/>
        <end position="381"/>
    </location>
</feature>
<dbReference type="EMBL" id="JBHSDI010000001">
    <property type="protein sequence ID" value="MFC4257641.1"/>
    <property type="molecule type" value="Genomic_DNA"/>
</dbReference>
<keyword evidence="2" id="KW-0813">Transport</keyword>
<dbReference type="Proteomes" id="UP001595798">
    <property type="component" value="Unassembled WGS sequence"/>
</dbReference>
<evidence type="ECO:0000256" key="2">
    <source>
        <dbReference type="ARBA" id="ARBA00022449"/>
    </source>
</evidence>
<evidence type="ECO:0000256" key="4">
    <source>
        <dbReference type="ARBA" id="ARBA00022989"/>
    </source>
</evidence>
<feature type="transmembrane region" description="Helical" evidence="7">
    <location>
        <begin position="188"/>
        <end position="211"/>
    </location>
</feature>
<evidence type="ECO:0000313" key="9">
    <source>
        <dbReference type="EMBL" id="MFC4257641.1"/>
    </source>
</evidence>
<feature type="transmembrane region" description="Helical" evidence="7">
    <location>
        <begin position="223"/>
        <end position="253"/>
    </location>
</feature>
<dbReference type="Pfam" id="PF00999">
    <property type="entry name" value="Na_H_Exchanger"/>
    <property type="match status" value="1"/>
</dbReference>
<evidence type="ECO:0000256" key="6">
    <source>
        <dbReference type="ARBA" id="ARBA00023136"/>
    </source>
</evidence>
<dbReference type="PANTHER" id="PTHR43021:SF2">
    <property type="entry name" value="CATION_H+ EXCHANGER DOMAIN-CONTAINING PROTEIN"/>
    <property type="match status" value="1"/>
</dbReference>
<evidence type="ECO:0000256" key="1">
    <source>
        <dbReference type="ARBA" id="ARBA00004141"/>
    </source>
</evidence>
<feature type="transmembrane region" description="Helical" evidence="7">
    <location>
        <begin position="33"/>
        <end position="52"/>
    </location>
</feature>
<feature type="transmembrane region" description="Helical" evidence="7">
    <location>
        <begin position="90"/>
        <end position="112"/>
    </location>
</feature>
<evidence type="ECO:0000256" key="7">
    <source>
        <dbReference type="SAM" id="Phobius"/>
    </source>
</evidence>
<sequence>MDELTEMILLLGSVLLVGLVAELVGRRTPLPRVTLLIIAGVVFGPSLLGWVVPAGTQWFTVVSQVALTMVGFLLGGHLNRLNLRRHGADVLALSFAVVTVTAVLVFAAAWFLSGDLGLSLLLGALATATAPAATADVVRESGAEGPFTETLLGVVAVDDIWGVLMFSLLLASVAMLDGGDGMTALALGAWEIGGALGLGVVLGVPAAFATGRVSRGDPTLAEALGLVFLCLGAARWLEVSFLLSAVVMGAVVANLARHHNRPFHAIENIQWPFMLVFFLLAGAALDVQILPAVGWLGAGYIVARIVGRLLGASAGARWRGMRTFTGLWMGVALLPQAGIAVGMALVAAQRFPERAEVLLSVVLASTVVFEVVGPPMTRLALRRTRESA</sequence>
<evidence type="ECO:0000259" key="8">
    <source>
        <dbReference type="Pfam" id="PF00999"/>
    </source>
</evidence>
<dbReference type="PANTHER" id="PTHR43021">
    <property type="entry name" value="NA(+)/H(+) ANTIPORTER-RELATED"/>
    <property type="match status" value="1"/>
</dbReference>
<accession>A0ABV8QBD0</accession>